<keyword evidence="3" id="KW-1185">Reference proteome</keyword>
<evidence type="ECO:0000256" key="1">
    <source>
        <dbReference type="SAM" id="MobiDB-lite"/>
    </source>
</evidence>
<feature type="compositionally biased region" description="Basic and acidic residues" evidence="1">
    <location>
        <begin position="1"/>
        <end position="14"/>
    </location>
</feature>
<feature type="compositionally biased region" description="Basic and acidic residues" evidence="1">
    <location>
        <begin position="338"/>
        <end position="354"/>
    </location>
</feature>
<dbReference type="EMBL" id="MU853403">
    <property type="protein sequence ID" value="KAK4136590.1"/>
    <property type="molecule type" value="Genomic_DNA"/>
</dbReference>
<dbReference type="Pfam" id="PF08316">
    <property type="entry name" value="Pal1"/>
    <property type="match status" value="1"/>
</dbReference>
<sequence length="455" mass="49821">MARYHREGGLHGDRPAPASKYLLGPLYDPEPSQVFATRFQTLPPTPPASADHKGPADQDDVEQPFLRRMLSRSNSVTSKPLAPSPPRTRYPPISGLERKRSVHTANPPPSRWNQGTILSRANSVATSRPTDTMAAVGNQDRPRRRAGSLAERYPGNRSHRPLETRTQGHSAGDAGGSLPRRTVSLRERYPGDMSHRPLAVLTRQHRAADAAPHLHNHRRQQPSDTIDSLDITGPVPGVQYHHEGPFDATSKARNAKKNAPIDAVMGTNLEAIKATPAEYLQDSFVKNYPLQGTATIPPGMPDMSGRTMEYQEGADLMREDDAAGGPYRRWDHVRYRDDDLKGKGEPTFSEDQRRDRKARGKQAAAAAAAAGHGTAAWYEMQPTLFPTGQKEGGAHVRQRSVSSAADPFLDDADDYGMPGSSGVQRSNTAGKSLSQSLKRRFGSLRKKRGSEEAGY</sequence>
<feature type="compositionally biased region" description="Polar residues" evidence="1">
    <location>
        <begin position="421"/>
        <end position="436"/>
    </location>
</feature>
<organism evidence="2 3">
    <name type="scientific">Trichocladium antarcticum</name>
    <dbReference type="NCBI Taxonomy" id="1450529"/>
    <lineage>
        <taxon>Eukaryota</taxon>
        <taxon>Fungi</taxon>
        <taxon>Dikarya</taxon>
        <taxon>Ascomycota</taxon>
        <taxon>Pezizomycotina</taxon>
        <taxon>Sordariomycetes</taxon>
        <taxon>Sordariomycetidae</taxon>
        <taxon>Sordariales</taxon>
        <taxon>Chaetomiaceae</taxon>
        <taxon>Trichocladium</taxon>
    </lineage>
</organism>
<dbReference type="InterPro" id="IPR013226">
    <property type="entry name" value="Pal1"/>
</dbReference>
<proteinExistence type="predicted"/>
<name>A0AAN6UQ03_9PEZI</name>
<dbReference type="PANTHER" id="PTHR28307:SF1">
    <property type="entry name" value="PAL1 CELL MORPHOLOGY PROTEIN"/>
    <property type="match status" value="1"/>
</dbReference>
<dbReference type="PANTHER" id="PTHR28307">
    <property type="entry name" value="PROTEIN PAL1"/>
    <property type="match status" value="1"/>
</dbReference>
<reference evidence="2" key="2">
    <citation type="submission" date="2023-05" db="EMBL/GenBank/DDBJ databases">
        <authorList>
            <consortium name="Lawrence Berkeley National Laboratory"/>
            <person name="Steindorff A."/>
            <person name="Hensen N."/>
            <person name="Bonometti L."/>
            <person name="Westerberg I."/>
            <person name="Brannstrom I.O."/>
            <person name="Guillou S."/>
            <person name="Cros-Aarteil S."/>
            <person name="Calhoun S."/>
            <person name="Haridas S."/>
            <person name="Kuo A."/>
            <person name="Mondo S."/>
            <person name="Pangilinan J."/>
            <person name="Riley R."/>
            <person name="Labutti K."/>
            <person name="Andreopoulos B."/>
            <person name="Lipzen A."/>
            <person name="Chen C."/>
            <person name="Yanf M."/>
            <person name="Daum C."/>
            <person name="Ng V."/>
            <person name="Clum A."/>
            <person name="Ohm R."/>
            <person name="Martin F."/>
            <person name="Silar P."/>
            <person name="Natvig D."/>
            <person name="Lalanne C."/>
            <person name="Gautier V."/>
            <person name="Ament-Velasquez S.L."/>
            <person name="Kruys A."/>
            <person name="Hutchinson M.I."/>
            <person name="Powell A.J."/>
            <person name="Barry K."/>
            <person name="Miller A.N."/>
            <person name="Grigoriev I.V."/>
            <person name="Debuchy R."/>
            <person name="Gladieux P."/>
            <person name="Thoren M.H."/>
            <person name="Johannesson H."/>
        </authorList>
    </citation>
    <scope>NUCLEOTIDE SEQUENCE</scope>
    <source>
        <strain evidence="2">CBS 123565</strain>
    </source>
</reference>
<gene>
    <name evidence="2" type="ORF">BT67DRAFT_447942</name>
</gene>
<feature type="region of interest" description="Disordered" evidence="1">
    <location>
        <begin position="388"/>
        <end position="455"/>
    </location>
</feature>
<evidence type="ECO:0008006" key="4">
    <source>
        <dbReference type="Google" id="ProtNLM"/>
    </source>
</evidence>
<comment type="caution">
    <text evidence="2">The sequence shown here is derived from an EMBL/GenBank/DDBJ whole genome shotgun (WGS) entry which is preliminary data.</text>
</comment>
<feature type="region of interest" description="Disordered" evidence="1">
    <location>
        <begin position="1"/>
        <end position="179"/>
    </location>
</feature>
<feature type="region of interest" description="Disordered" evidence="1">
    <location>
        <begin position="338"/>
        <end position="360"/>
    </location>
</feature>
<protein>
    <recommendedName>
        <fullName evidence="4">Pal1 cell morphology protein</fullName>
    </recommendedName>
</protein>
<dbReference type="AlphaFoldDB" id="A0AAN6UQ03"/>
<accession>A0AAN6UQ03</accession>
<dbReference type="GO" id="GO:0005737">
    <property type="term" value="C:cytoplasm"/>
    <property type="evidence" value="ECO:0007669"/>
    <property type="project" value="TreeGrafter"/>
</dbReference>
<feature type="compositionally biased region" description="Polar residues" evidence="1">
    <location>
        <begin position="111"/>
        <end position="130"/>
    </location>
</feature>
<evidence type="ECO:0000313" key="3">
    <source>
        <dbReference type="Proteomes" id="UP001304895"/>
    </source>
</evidence>
<dbReference type="Proteomes" id="UP001304895">
    <property type="component" value="Unassembled WGS sequence"/>
</dbReference>
<evidence type="ECO:0000313" key="2">
    <source>
        <dbReference type="EMBL" id="KAK4136590.1"/>
    </source>
</evidence>
<reference evidence="2" key="1">
    <citation type="journal article" date="2023" name="Mol. Phylogenet. Evol.">
        <title>Genome-scale phylogeny and comparative genomics of the fungal order Sordariales.</title>
        <authorList>
            <person name="Hensen N."/>
            <person name="Bonometti L."/>
            <person name="Westerberg I."/>
            <person name="Brannstrom I.O."/>
            <person name="Guillou S."/>
            <person name="Cros-Aarteil S."/>
            <person name="Calhoun S."/>
            <person name="Haridas S."/>
            <person name="Kuo A."/>
            <person name="Mondo S."/>
            <person name="Pangilinan J."/>
            <person name="Riley R."/>
            <person name="LaButti K."/>
            <person name="Andreopoulos B."/>
            <person name="Lipzen A."/>
            <person name="Chen C."/>
            <person name="Yan M."/>
            <person name="Daum C."/>
            <person name="Ng V."/>
            <person name="Clum A."/>
            <person name="Steindorff A."/>
            <person name="Ohm R.A."/>
            <person name="Martin F."/>
            <person name="Silar P."/>
            <person name="Natvig D.O."/>
            <person name="Lalanne C."/>
            <person name="Gautier V."/>
            <person name="Ament-Velasquez S.L."/>
            <person name="Kruys A."/>
            <person name="Hutchinson M.I."/>
            <person name="Powell A.J."/>
            <person name="Barry K."/>
            <person name="Miller A.N."/>
            <person name="Grigoriev I.V."/>
            <person name="Debuchy R."/>
            <person name="Gladieux P."/>
            <person name="Hiltunen Thoren M."/>
            <person name="Johannesson H."/>
        </authorList>
    </citation>
    <scope>NUCLEOTIDE SEQUENCE</scope>
    <source>
        <strain evidence="2">CBS 123565</strain>
    </source>
</reference>
<feature type="compositionally biased region" description="Basic residues" evidence="1">
    <location>
        <begin position="437"/>
        <end position="448"/>
    </location>
</feature>